<feature type="region of interest" description="Disordered" evidence="1">
    <location>
        <begin position="127"/>
        <end position="153"/>
    </location>
</feature>
<accession>A0A9P5TJ41</accession>
<dbReference type="EMBL" id="JADNYJ010000093">
    <property type="protein sequence ID" value="KAF8886886.1"/>
    <property type="molecule type" value="Genomic_DNA"/>
</dbReference>
<comment type="caution">
    <text evidence="2">The sequence shown here is derived from an EMBL/GenBank/DDBJ whole genome shotgun (WGS) entry which is preliminary data.</text>
</comment>
<dbReference type="Proteomes" id="UP000724874">
    <property type="component" value="Unassembled WGS sequence"/>
</dbReference>
<dbReference type="AlphaFoldDB" id="A0A9P5TJ41"/>
<evidence type="ECO:0000256" key="1">
    <source>
        <dbReference type="SAM" id="MobiDB-lite"/>
    </source>
</evidence>
<proteinExistence type="predicted"/>
<organism evidence="2 3">
    <name type="scientific">Gymnopilus junonius</name>
    <name type="common">Spectacular rustgill mushroom</name>
    <name type="synonym">Gymnopilus spectabilis subsp. junonius</name>
    <dbReference type="NCBI Taxonomy" id="109634"/>
    <lineage>
        <taxon>Eukaryota</taxon>
        <taxon>Fungi</taxon>
        <taxon>Dikarya</taxon>
        <taxon>Basidiomycota</taxon>
        <taxon>Agaricomycotina</taxon>
        <taxon>Agaricomycetes</taxon>
        <taxon>Agaricomycetidae</taxon>
        <taxon>Agaricales</taxon>
        <taxon>Agaricineae</taxon>
        <taxon>Hymenogastraceae</taxon>
        <taxon>Gymnopilus</taxon>
    </lineage>
</organism>
<evidence type="ECO:0000313" key="3">
    <source>
        <dbReference type="Proteomes" id="UP000724874"/>
    </source>
</evidence>
<keyword evidence="3" id="KW-1185">Reference proteome</keyword>
<feature type="compositionally biased region" description="Polar residues" evidence="1">
    <location>
        <begin position="136"/>
        <end position="145"/>
    </location>
</feature>
<gene>
    <name evidence="2" type="ORF">CPB84DRAFT_1749865</name>
</gene>
<protein>
    <submittedName>
        <fullName evidence="2">Uncharacterized protein</fullName>
    </submittedName>
</protein>
<sequence length="202" mass="22276">MPILLYSTDNTTVITEGQISQYSRDQAYDGINISLTWTVIDITKVLVPGAIVTTHWQRSLSSFGQTPFSVICLHSHLQIFDPTTSSTMDSDLVISAPSMGYNSLASSAANSSQAATEIVEERIENEGSSVGDLLSQDLSDNTQEPSLPRDIDHSSLSLGSEILGQDPEVWDYTIHSHVLKDVWHVFHMFYISATHGLQKQFT</sequence>
<reference evidence="2" key="1">
    <citation type="submission" date="2020-11" db="EMBL/GenBank/DDBJ databases">
        <authorList>
            <consortium name="DOE Joint Genome Institute"/>
            <person name="Ahrendt S."/>
            <person name="Riley R."/>
            <person name="Andreopoulos W."/>
            <person name="LaButti K."/>
            <person name="Pangilinan J."/>
            <person name="Ruiz-duenas F.J."/>
            <person name="Barrasa J.M."/>
            <person name="Sanchez-Garcia M."/>
            <person name="Camarero S."/>
            <person name="Miyauchi S."/>
            <person name="Serrano A."/>
            <person name="Linde D."/>
            <person name="Babiker R."/>
            <person name="Drula E."/>
            <person name="Ayuso-Fernandez I."/>
            <person name="Pacheco R."/>
            <person name="Padilla G."/>
            <person name="Ferreira P."/>
            <person name="Barriuso J."/>
            <person name="Kellner H."/>
            <person name="Castanera R."/>
            <person name="Alfaro M."/>
            <person name="Ramirez L."/>
            <person name="Pisabarro A.G."/>
            <person name="Kuo A."/>
            <person name="Tritt A."/>
            <person name="Lipzen A."/>
            <person name="He G."/>
            <person name="Yan M."/>
            <person name="Ng V."/>
            <person name="Cullen D."/>
            <person name="Martin F."/>
            <person name="Rosso M.-N."/>
            <person name="Henrissat B."/>
            <person name="Hibbett D."/>
            <person name="Martinez A.T."/>
            <person name="Grigoriev I.V."/>
        </authorList>
    </citation>
    <scope>NUCLEOTIDE SEQUENCE</scope>
    <source>
        <strain evidence="2">AH 44721</strain>
    </source>
</reference>
<name>A0A9P5TJ41_GYMJU</name>
<evidence type="ECO:0000313" key="2">
    <source>
        <dbReference type="EMBL" id="KAF8886886.1"/>
    </source>
</evidence>
<dbReference type="OrthoDB" id="1920326at2759"/>